<name>A0ABN8ILH8_9NEOP</name>
<dbReference type="EMBL" id="OW152837">
    <property type="protein sequence ID" value="CAH2058007.1"/>
    <property type="molecule type" value="Genomic_DNA"/>
</dbReference>
<sequence>MRAAESRRGYHGPRRFGSARSFTPLVFAHNQVSLNPSLASNGCHWPRAHSGAPVNPRFWGTIEAANEINKHGTNCALGN</sequence>
<proteinExistence type="predicted"/>
<protein>
    <submittedName>
        <fullName evidence="1">Uncharacterized protein</fullName>
    </submittedName>
</protein>
<feature type="non-terminal residue" evidence="1">
    <location>
        <position position="79"/>
    </location>
</feature>
<accession>A0ABN8ILH8</accession>
<dbReference type="Proteomes" id="UP000837857">
    <property type="component" value="Chromosome 25"/>
</dbReference>
<gene>
    <name evidence="1" type="ORF">IPOD504_LOCUS10395</name>
</gene>
<evidence type="ECO:0000313" key="2">
    <source>
        <dbReference type="Proteomes" id="UP000837857"/>
    </source>
</evidence>
<organism evidence="1 2">
    <name type="scientific">Iphiclides podalirius</name>
    <name type="common">scarce swallowtail</name>
    <dbReference type="NCBI Taxonomy" id="110791"/>
    <lineage>
        <taxon>Eukaryota</taxon>
        <taxon>Metazoa</taxon>
        <taxon>Ecdysozoa</taxon>
        <taxon>Arthropoda</taxon>
        <taxon>Hexapoda</taxon>
        <taxon>Insecta</taxon>
        <taxon>Pterygota</taxon>
        <taxon>Neoptera</taxon>
        <taxon>Endopterygota</taxon>
        <taxon>Lepidoptera</taxon>
        <taxon>Glossata</taxon>
        <taxon>Ditrysia</taxon>
        <taxon>Papilionoidea</taxon>
        <taxon>Papilionidae</taxon>
        <taxon>Papilioninae</taxon>
        <taxon>Iphiclides</taxon>
    </lineage>
</organism>
<evidence type="ECO:0000313" key="1">
    <source>
        <dbReference type="EMBL" id="CAH2058007.1"/>
    </source>
</evidence>
<keyword evidence="2" id="KW-1185">Reference proteome</keyword>
<reference evidence="1" key="1">
    <citation type="submission" date="2022-03" db="EMBL/GenBank/DDBJ databases">
        <authorList>
            <person name="Martin H S."/>
        </authorList>
    </citation>
    <scope>NUCLEOTIDE SEQUENCE</scope>
</reference>